<sequence>MKTLRSFLTRAIAAACVGGLAVSQSFAAPMPAKPQAQEFVVQVAGDCYAIGQQVAAQNGGQLARATAQNRGGQTVCVIVVLVPGRDGERPRRAEFVVPAN</sequence>
<organism evidence="2 3">
    <name type="scientific">Oryzicola mucosus</name>
    <dbReference type="NCBI Taxonomy" id="2767425"/>
    <lineage>
        <taxon>Bacteria</taxon>
        <taxon>Pseudomonadati</taxon>
        <taxon>Pseudomonadota</taxon>
        <taxon>Alphaproteobacteria</taxon>
        <taxon>Hyphomicrobiales</taxon>
        <taxon>Phyllobacteriaceae</taxon>
        <taxon>Oryzicola</taxon>
    </lineage>
</organism>
<dbReference type="AlphaFoldDB" id="A0A8J6PJ59"/>
<evidence type="ECO:0000313" key="3">
    <source>
        <dbReference type="Proteomes" id="UP000643405"/>
    </source>
</evidence>
<reference evidence="2" key="1">
    <citation type="submission" date="2020-09" db="EMBL/GenBank/DDBJ databases">
        <title>Genome seq and assembly of Tianweitania sp.</title>
        <authorList>
            <person name="Chhetri G."/>
        </authorList>
    </citation>
    <scope>NUCLEOTIDE SEQUENCE</scope>
    <source>
        <strain evidence="2">Rool2</strain>
    </source>
</reference>
<gene>
    <name evidence="2" type="ORF">ICI42_14625</name>
</gene>
<feature type="chain" id="PRO_5035193371" description="Secreted protein" evidence="1">
    <location>
        <begin position="28"/>
        <end position="100"/>
    </location>
</feature>
<feature type="signal peptide" evidence="1">
    <location>
        <begin position="1"/>
        <end position="27"/>
    </location>
</feature>
<evidence type="ECO:0000313" key="2">
    <source>
        <dbReference type="EMBL" id="MBD0415894.1"/>
    </source>
</evidence>
<dbReference type="Proteomes" id="UP000643405">
    <property type="component" value="Unassembled WGS sequence"/>
</dbReference>
<dbReference type="RefSeq" id="WP_188165320.1">
    <property type="nucleotide sequence ID" value="NZ_JACVVX010000004.1"/>
</dbReference>
<evidence type="ECO:0008006" key="4">
    <source>
        <dbReference type="Google" id="ProtNLM"/>
    </source>
</evidence>
<keyword evidence="3" id="KW-1185">Reference proteome</keyword>
<comment type="caution">
    <text evidence="2">The sequence shown here is derived from an EMBL/GenBank/DDBJ whole genome shotgun (WGS) entry which is preliminary data.</text>
</comment>
<proteinExistence type="predicted"/>
<name>A0A8J6PJ59_9HYPH</name>
<evidence type="ECO:0000256" key="1">
    <source>
        <dbReference type="SAM" id="SignalP"/>
    </source>
</evidence>
<keyword evidence="1" id="KW-0732">Signal</keyword>
<accession>A0A8J6PJ59</accession>
<protein>
    <recommendedName>
        <fullName evidence="4">Secreted protein</fullName>
    </recommendedName>
</protein>
<dbReference type="EMBL" id="JACVVX010000004">
    <property type="protein sequence ID" value="MBD0415894.1"/>
    <property type="molecule type" value="Genomic_DNA"/>
</dbReference>